<dbReference type="Proteomes" id="UP000018114">
    <property type="component" value="Unassembled WGS sequence"/>
</dbReference>
<dbReference type="EMBL" id="CBAL010000006">
    <property type="protein sequence ID" value="CCZ66273.1"/>
    <property type="molecule type" value="Genomic_DNA"/>
</dbReference>
<sequence>MLSQEEQRYAERFIHAVESGQAKLIPDKTFRDYITDYMKADEHARINRVVRRLGCYYALLKELLDRHATPSNIDDRGTFTELKKSVNKTKAENFFRKVFKENYVPLRLPIYSEEYLRDFIFSGGKDPYLYVIEEETTNMRVAEEPGEYNKPKVVVVKLTDEDYAGREVKSSVNYKTLENWYSESKAVKSVVDSECFAYVEDKLCVATSEYMERTDDGKIRLTEYAKTHEEECFLQFVVDEKDGTLHYVKLPKSKADEAFNYNDAITDDLLSQYGLVNEMSKEMINAIDGAEFGTALDILMDKHICNYSARLLRSITGLDNRTISNMKKGQNLTKSNVVSACLGIHIPFRVSSHMLSLADLSLNMTSKGKLGDENETYDMLLHLRWTADYGDIYDELKEQAKEHLIHQPPL</sequence>
<evidence type="ECO:0000313" key="2">
    <source>
        <dbReference type="Proteomes" id="UP000018114"/>
    </source>
</evidence>
<evidence type="ECO:0000313" key="1">
    <source>
        <dbReference type="EMBL" id="CCZ66273.1"/>
    </source>
</evidence>
<dbReference type="GO" id="GO:0004519">
    <property type="term" value="F:endonuclease activity"/>
    <property type="evidence" value="ECO:0007669"/>
    <property type="project" value="UniProtKB-KW"/>
</dbReference>
<comment type="caution">
    <text evidence="1">The sequence shown here is derived from an EMBL/GenBank/DDBJ whole genome shotgun (WGS) entry which is preliminary data.</text>
</comment>
<keyword evidence="1" id="KW-0378">Hydrolase</keyword>
<keyword evidence="1" id="KW-0255">Endonuclease</keyword>
<proteinExistence type="predicted"/>
<keyword evidence="1" id="KW-0540">Nuclease</keyword>
<name>R5TKL3_MEDGN</name>
<accession>R5TKL3</accession>
<dbReference type="AlphaFoldDB" id="R5TKL3"/>
<protein>
    <submittedName>
        <fullName evidence="1">Type I restriction enzyme endonuclease subunit</fullName>
    </submittedName>
</protein>
<gene>
    <name evidence="1" type="ORF">BN481_01584</name>
</gene>
<organism evidence="1 2">
    <name type="scientific">Mediterraneibacter gnavus CAG:126</name>
    <dbReference type="NCBI Taxonomy" id="1263106"/>
    <lineage>
        <taxon>Bacteria</taxon>
        <taxon>Bacillati</taxon>
        <taxon>Bacillota</taxon>
        <taxon>Clostridia</taxon>
        <taxon>Lachnospirales</taxon>
        <taxon>Lachnospiraceae</taxon>
        <taxon>Mediterraneibacter</taxon>
    </lineage>
</organism>
<reference evidence="1" key="1">
    <citation type="submission" date="2012-11" db="EMBL/GenBank/DDBJ databases">
        <title>Dependencies among metagenomic species, viruses, plasmids and units of genetic variation.</title>
        <authorList>
            <person name="Nielsen H.B."/>
            <person name="Almeida M."/>
            <person name="Juncker A.S."/>
            <person name="Rasmussen S."/>
            <person name="Li J."/>
            <person name="Sunagawa S."/>
            <person name="Plichta D."/>
            <person name="Gautier L."/>
            <person name="Le Chatelier E."/>
            <person name="Peletier E."/>
            <person name="Bonde I."/>
            <person name="Nielsen T."/>
            <person name="Manichanh C."/>
            <person name="Arumugam M."/>
            <person name="Batto J."/>
            <person name="Santos M.B.Q.D."/>
            <person name="Blom N."/>
            <person name="Borruel N."/>
            <person name="Burgdorf K.S."/>
            <person name="Boumezbeur F."/>
            <person name="Casellas F."/>
            <person name="Dore J."/>
            <person name="Guarner F."/>
            <person name="Hansen T."/>
            <person name="Hildebrand F."/>
            <person name="Kaas R.S."/>
            <person name="Kennedy S."/>
            <person name="Kristiansen K."/>
            <person name="Kultima J.R."/>
            <person name="Leonard P."/>
            <person name="Levenez F."/>
            <person name="Lund O."/>
            <person name="Moumen B."/>
            <person name="Le Paslier D."/>
            <person name="Pons N."/>
            <person name="Pedersen O."/>
            <person name="Prifti E."/>
            <person name="Qin J."/>
            <person name="Raes J."/>
            <person name="Tap J."/>
            <person name="Tims S."/>
            <person name="Ussery D.W."/>
            <person name="Yamada T."/>
            <person name="MetaHit consortium"/>
            <person name="Renault P."/>
            <person name="Sicheritz-Ponten T."/>
            <person name="Bork P."/>
            <person name="Wang J."/>
            <person name="Brunak S."/>
            <person name="Ehrlich S.D."/>
        </authorList>
    </citation>
    <scope>NUCLEOTIDE SEQUENCE [LARGE SCALE GENOMIC DNA]</scope>
</reference>